<dbReference type="OrthoDB" id="10009520at2759"/>
<dbReference type="Proteomes" id="UP000664521">
    <property type="component" value="Unassembled WGS sequence"/>
</dbReference>
<dbReference type="InterPro" id="IPR047546">
    <property type="entry name" value="Rcat_RBR_RNF216"/>
</dbReference>
<evidence type="ECO:0000256" key="6">
    <source>
        <dbReference type="ARBA" id="ARBA00022786"/>
    </source>
</evidence>
<dbReference type="AlphaFoldDB" id="A0A8H3FTG0"/>
<feature type="transmembrane region" description="Helical" evidence="8">
    <location>
        <begin position="422"/>
        <end position="441"/>
    </location>
</feature>
<dbReference type="CDD" id="cd20353">
    <property type="entry name" value="Rcat_RBR_RNF216"/>
    <property type="match status" value="1"/>
</dbReference>
<organism evidence="10 11">
    <name type="scientific">Heterodermia speciosa</name>
    <dbReference type="NCBI Taxonomy" id="116794"/>
    <lineage>
        <taxon>Eukaryota</taxon>
        <taxon>Fungi</taxon>
        <taxon>Dikarya</taxon>
        <taxon>Ascomycota</taxon>
        <taxon>Pezizomycotina</taxon>
        <taxon>Lecanoromycetes</taxon>
        <taxon>OSLEUM clade</taxon>
        <taxon>Lecanoromycetidae</taxon>
        <taxon>Caliciales</taxon>
        <taxon>Physciaceae</taxon>
        <taxon>Heterodermia</taxon>
    </lineage>
</organism>
<evidence type="ECO:0000313" key="10">
    <source>
        <dbReference type="EMBL" id="CAF9929685.1"/>
    </source>
</evidence>
<proteinExistence type="predicted"/>
<keyword evidence="4" id="KW-0677">Repeat</keyword>
<keyword evidence="8" id="KW-0472">Membrane</keyword>
<dbReference type="PANTHER" id="PTHR22770:SF42">
    <property type="entry name" value="FINGER PROTEIN (ZIN), PUTATIVE (AFU_ORTHOLOGUE AFUA_4G03910)-RELATED"/>
    <property type="match status" value="1"/>
</dbReference>
<evidence type="ECO:0000256" key="8">
    <source>
        <dbReference type="SAM" id="Phobius"/>
    </source>
</evidence>
<keyword evidence="11" id="KW-1185">Reference proteome</keyword>
<dbReference type="InterPro" id="IPR047544">
    <property type="entry name" value="RING-HC_RBR_RNF216"/>
</dbReference>
<dbReference type="Pfam" id="PF26200">
    <property type="entry name" value="Rcat_RNF216"/>
    <property type="match status" value="1"/>
</dbReference>
<dbReference type="Pfam" id="PF26191">
    <property type="entry name" value="RING-HC_RBR_RNF216"/>
    <property type="match status" value="1"/>
</dbReference>
<keyword evidence="3" id="KW-0479">Metal-binding</keyword>
<comment type="caution">
    <text evidence="10">The sequence shown here is derived from an EMBL/GenBank/DDBJ whole genome shotgun (WGS) entry which is preliminary data.</text>
</comment>
<comment type="pathway">
    <text evidence="1">Protein modification; protein ubiquitination.</text>
</comment>
<evidence type="ECO:0000256" key="1">
    <source>
        <dbReference type="ARBA" id="ARBA00004906"/>
    </source>
</evidence>
<dbReference type="InterPro" id="IPR044066">
    <property type="entry name" value="TRIAD_supradom"/>
</dbReference>
<dbReference type="EMBL" id="CAJPDS010000052">
    <property type="protein sequence ID" value="CAF9929685.1"/>
    <property type="molecule type" value="Genomic_DNA"/>
</dbReference>
<dbReference type="InterPro" id="IPR051628">
    <property type="entry name" value="LUBAC_E3_Ligases"/>
</dbReference>
<evidence type="ECO:0000256" key="2">
    <source>
        <dbReference type="ARBA" id="ARBA00022679"/>
    </source>
</evidence>
<keyword evidence="8" id="KW-1133">Transmembrane helix</keyword>
<keyword evidence="6" id="KW-0833">Ubl conjugation pathway</keyword>
<gene>
    <name evidence="10" type="ORF">HETSPECPRED_007438</name>
</gene>
<dbReference type="GO" id="GO:0008270">
    <property type="term" value="F:zinc ion binding"/>
    <property type="evidence" value="ECO:0007669"/>
    <property type="project" value="UniProtKB-KW"/>
</dbReference>
<keyword evidence="8" id="KW-0812">Transmembrane</keyword>
<dbReference type="GO" id="GO:0016740">
    <property type="term" value="F:transferase activity"/>
    <property type="evidence" value="ECO:0007669"/>
    <property type="project" value="UniProtKB-KW"/>
</dbReference>
<keyword evidence="5" id="KW-0863">Zinc-finger</keyword>
<dbReference type="Gene3D" id="1.20.120.1750">
    <property type="match status" value="1"/>
</dbReference>
<protein>
    <recommendedName>
        <fullName evidence="9">RING-type domain-containing protein</fullName>
    </recommendedName>
</protein>
<name>A0A8H3FTG0_9LECA</name>
<keyword evidence="7" id="KW-0862">Zinc</keyword>
<dbReference type="SUPFAM" id="SSF57850">
    <property type="entry name" value="RING/U-box"/>
    <property type="match status" value="1"/>
</dbReference>
<reference evidence="10" key="1">
    <citation type="submission" date="2021-03" db="EMBL/GenBank/DDBJ databases">
        <authorList>
            <person name="Tagirdzhanova G."/>
        </authorList>
    </citation>
    <scope>NUCLEOTIDE SEQUENCE</scope>
</reference>
<keyword evidence="2" id="KW-0808">Transferase</keyword>
<dbReference type="PANTHER" id="PTHR22770">
    <property type="entry name" value="UBIQUITIN CONJUGATING ENZYME 7 INTERACTING PROTEIN-RELATED"/>
    <property type="match status" value="1"/>
</dbReference>
<feature type="domain" description="RING-type" evidence="9">
    <location>
        <begin position="280"/>
        <end position="582"/>
    </location>
</feature>
<evidence type="ECO:0000256" key="3">
    <source>
        <dbReference type="ARBA" id="ARBA00022723"/>
    </source>
</evidence>
<sequence length="652" mass="72868">MSSPADFIRKLRTENTGVFATPHRSISLSRSGGLKPSRTPGTDAYINMAKEMSREDDLAELNASLEMLATVFPNIQYEVFREMLGIFSGNSRLQIITEQLLDHKDHYVKGRWRLPSQENNQRSASALEKGSSIALVDTFRSESYKKAARRALCLEFKGLSRSTIDAVLAERNHSYTLCRPTLQIIAARSWRSNITAFLSRWRKSASDASRGHFMLEWVSKQGPTGPVEPTTKESGDLELDQELYTTILAPLISAARKKQYTEDWLLALNIHAKEAGDVGALFECECCFSDTTFEQISACTDGGHFICFRCLRNAVNEALFGQSWSQNIDHDRGQVRCLAPTAGEGCLGCVPESAVQRAVCQEKGGKEVWDKLESRIAEQNFLKAQIPLVPCPFCPYAEYDELYLPPSTVHFGLSTSKPFRTFILLLLLLDLVPFLLLYSLFCRCASSFQLRRPCAFFHTSLSRLTRRKHLSRRFRCQSPTCGVASCLSCSKAWHDPHICHESATLSLRKTIEAARTAAVKRTCPRCGLGFIKESGCNKLTCVCGYVMCYICRQGLGRGEESGRYEHFCQHFRATGGKCVVCDKCDLYLGEDEAGAITRAGQLAEKEWREREGMVGVEGLGSGLQDGGLARWRQGQWTLQDVVDCFVAELVTC</sequence>
<evidence type="ECO:0000313" key="11">
    <source>
        <dbReference type="Proteomes" id="UP000664521"/>
    </source>
</evidence>
<dbReference type="CDD" id="cd16630">
    <property type="entry name" value="RING-HC_RBR_RNF216"/>
    <property type="match status" value="1"/>
</dbReference>
<dbReference type="PROSITE" id="PS51873">
    <property type="entry name" value="TRIAD"/>
    <property type="match status" value="1"/>
</dbReference>
<evidence type="ECO:0000259" key="9">
    <source>
        <dbReference type="PROSITE" id="PS51873"/>
    </source>
</evidence>
<evidence type="ECO:0000256" key="7">
    <source>
        <dbReference type="ARBA" id="ARBA00022833"/>
    </source>
</evidence>
<evidence type="ECO:0000256" key="5">
    <source>
        <dbReference type="ARBA" id="ARBA00022771"/>
    </source>
</evidence>
<evidence type="ECO:0000256" key="4">
    <source>
        <dbReference type="ARBA" id="ARBA00022737"/>
    </source>
</evidence>
<accession>A0A8H3FTG0</accession>